<accession>G4MVR4</accession>
<dbReference type="GO" id="GO:0006206">
    <property type="term" value="P:pyrimidine nucleobase metabolic process"/>
    <property type="evidence" value="ECO:0007669"/>
    <property type="project" value="TreeGrafter"/>
</dbReference>
<dbReference type="PANTHER" id="PTHR47438">
    <property type="entry name" value="PHOSPHATE METABOLISM PROTEIN 8-RELATED"/>
    <property type="match status" value="1"/>
</dbReference>
<dbReference type="PANTHER" id="PTHR47438:SF1">
    <property type="entry name" value="PHOSPHATE METABOLISM PROTEIN 8-RELATED"/>
    <property type="match status" value="1"/>
</dbReference>
<dbReference type="InterPro" id="IPR006439">
    <property type="entry name" value="HAD-SF_hydro_IA"/>
</dbReference>
<name>G4MVR4_PYRO7</name>
<dbReference type="NCBIfam" id="TIGR01993">
    <property type="entry name" value="Pyr-5-nucltdase"/>
    <property type="match status" value="1"/>
</dbReference>
<dbReference type="FunFam" id="1.10.150.450:FF:000001">
    <property type="entry name" value="SDT1p Pyrimidine nucleotidase"/>
    <property type="match status" value="1"/>
</dbReference>
<dbReference type="SUPFAM" id="SSF56784">
    <property type="entry name" value="HAD-like"/>
    <property type="match status" value="1"/>
</dbReference>
<dbReference type="AlphaFoldDB" id="G4MVR4"/>
<dbReference type="eggNOG" id="KOG3109">
    <property type="taxonomic scope" value="Eukaryota"/>
</dbReference>
<dbReference type="VEuPathDB" id="FungiDB:MGG_01783"/>
<dbReference type="Gene3D" id="3.40.50.1000">
    <property type="entry name" value="HAD superfamily/HAD-like"/>
    <property type="match status" value="1"/>
</dbReference>
<evidence type="ECO:0000313" key="1">
    <source>
        <dbReference type="EMBL" id="EHA54981.1"/>
    </source>
</evidence>
<dbReference type="EMBL" id="CM001232">
    <property type="protein sequence ID" value="EHA54981.1"/>
    <property type="molecule type" value="Genomic_DNA"/>
</dbReference>
<dbReference type="InterPro" id="IPR036412">
    <property type="entry name" value="HAD-like_sf"/>
</dbReference>
<dbReference type="RefSeq" id="XP_003714788.1">
    <property type="nucleotide sequence ID" value="XM_003714740.1"/>
</dbReference>
<sequence>MNGQDTTMSLVHLFRQIRPAVNISNTRILKTGVTQKAVFGLSAIRHPYFAYQIHPVAVHWVHDSNMGSNGLSTDGVDRHPTKIFFFDIDNCLYPKSAKVHDRMADLIDKYFAEHLSLSWDEAVRLHKEYYQNYGLAIEGLVRHHQIDPLEYNSKVDDALPLEGIIKPNPQLRKMLEDIDRSKVKLWLFTNAYVNHARRVVRLLEIEDLFDGITYCDYAAQPLVCKPHEDAFANAMRDAGVENVDDCYFVDDNYQNCRKANEIGWHTAHLVEEGVKVPRTPASKHQIRSLEELRNVFPDVFKKP</sequence>
<keyword evidence="2" id="KW-1185">Reference proteome</keyword>
<reference key="2">
    <citation type="submission" date="2011-05" db="EMBL/GenBank/DDBJ databases">
        <title>The Genome Sequence of Magnaporthe oryzae 70-15.</title>
        <authorList>
            <consortium name="The Broad Institute Genome Sequencing Platform"/>
            <person name="Ma L.-J."/>
            <person name="Dead R."/>
            <person name="Young S.K."/>
            <person name="Zeng Q."/>
            <person name="Gargeya S."/>
            <person name="Fitzgerald M."/>
            <person name="Haas B."/>
            <person name="Abouelleil A."/>
            <person name="Alvarado L."/>
            <person name="Arachchi H.M."/>
            <person name="Berlin A."/>
            <person name="Brown A."/>
            <person name="Chapman S.B."/>
            <person name="Chen Z."/>
            <person name="Dunbar C."/>
            <person name="Freedman E."/>
            <person name="Gearin G."/>
            <person name="Gellesch M."/>
            <person name="Goldberg J."/>
            <person name="Griggs A."/>
            <person name="Gujja S."/>
            <person name="Heiman D."/>
            <person name="Howarth C."/>
            <person name="Larson L."/>
            <person name="Lui A."/>
            <person name="MacDonald P.J.P."/>
            <person name="Mehta T."/>
            <person name="Montmayeur A."/>
            <person name="Murphy C."/>
            <person name="Neiman D."/>
            <person name="Pearson M."/>
            <person name="Priest M."/>
            <person name="Roberts A."/>
            <person name="Saif S."/>
            <person name="Shea T."/>
            <person name="Shenoy N."/>
            <person name="Sisk P."/>
            <person name="Stolte C."/>
            <person name="Sykes S."/>
            <person name="Yandava C."/>
            <person name="Wortman J."/>
            <person name="Nusbaum C."/>
            <person name="Birren B."/>
        </authorList>
    </citation>
    <scope>NUCLEOTIDE SEQUENCE</scope>
    <source>
        <strain>70-15</strain>
    </source>
</reference>
<dbReference type="NCBIfam" id="TIGR01509">
    <property type="entry name" value="HAD-SF-IA-v3"/>
    <property type="match status" value="1"/>
</dbReference>
<dbReference type="SFLD" id="SFLDG01132">
    <property type="entry name" value="C1.5.3:_5'-Nucleotidase_Like"/>
    <property type="match status" value="1"/>
</dbReference>
<dbReference type="InterPro" id="IPR010237">
    <property type="entry name" value="Pyr-5-nucltdase"/>
</dbReference>
<protein>
    <recommendedName>
        <fullName evidence="3">Pyrimidine 5'-nucleotidase</fullName>
    </recommendedName>
</protein>
<dbReference type="Pfam" id="PF00702">
    <property type="entry name" value="Hydrolase"/>
    <property type="match status" value="1"/>
</dbReference>
<dbReference type="GeneID" id="2679221"/>
<dbReference type="InParanoid" id="G4MVR4"/>
<dbReference type="SFLD" id="SFLDS00003">
    <property type="entry name" value="Haloacid_Dehalogenase"/>
    <property type="match status" value="1"/>
</dbReference>
<proteinExistence type="predicted"/>
<dbReference type="InterPro" id="IPR023214">
    <property type="entry name" value="HAD_sf"/>
</dbReference>
<evidence type="ECO:0008006" key="3">
    <source>
        <dbReference type="Google" id="ProtNLM"/>
    </source>
</evidence>
<reference evidence="1 2" key="1">
    <citation type="journal article" date="2005" name="Nature">
        <title>The genome sequence of the rice blast fungus Magnaporthe grisea.</title>
        <authorList>
            <person name="Dean R.A."/>
            <person name="Talbot N.J."/>
            <person name="Ebbole D.J."/>
            <person name="Farman M.L."/>
            <person name="Mitchell T.K."/>
            <person name="Orbach M.J."/>
            <person name="Thon M."/>
            <person name="Kulkarni R."/>
            <person name="Xu J.R."/>
            <person name="Pan H."/>
            <person name="Read N.D."/>
            <person name="Lee Y.H."/>
            <person name="Carbone I."/>
            <person name="Brown D."/>
            <person name="Oh Y.Y."/>
            <person name="Donofrio N."/>
            <person name="Jeong J.S."/>
            <person name="Soanes D.M."/>
            <person name="Djonovic S."/>
            <person name="Kolomiets E."/>
            <person name="Rehmeyer C."/>
            <person name="Li W."/>
            <person name="Harding M."/>
            <person name="Kim S."/>
            <person name="Lebrun M.H."/>
            <person name="Bohnert H."/>
            <person name="Coughlan S."/>
            <person name="Butler J."/>
            <person name="Calvo S."/>
            <person name="Ma L.J."/>
            <person name="Nicol R."/>
            <person name="Purcell S."/>
            <person name="Nusbaum C."/>
            <person name="Galagan J.E."/>
            <person name="Birren B.W."/>
        </authorList>
    </citation>
    <scope>NUCLEOTIDE SEQUENCE [LARGE SCALE GENOMIC DNA]</scope>
    <source>
        <strain evidence="2">70-15 / ATCC MYA-4617 / FGSC 8958</strain>
    </source>
</reference>
<organism evidence="1 2">
    <name type="scientific">Pyricularia oryzae (strain 70-15 / ATCC MYA-4617 / FGSC 8958)</name>
    <name type="common">Rice blast fungus</name>
    <name type="synonym">Magnaporthe oryzae</name>
    <dbReference type="NCBI Taxonomy" id="242507"/>
    <lineage>
        <taxon>Eukaryota</taxon>
        <taxon>Fungi</taxon>
        <taxon>Dikarya</taxon>
        <taxon>Ascomycota</taxon>
        <taxon>Pezizomycotina</taxon>
        <taxon>Sordariomycetes</taxon>
        <taxon>Sordariomycetidae</taxon>
        <taxon>Magnaporthales</taxon>
        <taxon>Pyriculariaceae</taxon>
        <taxon>Pyricularia</taxon>
    </lineage>
</organism>
<dbReference type="STRING" id="242507.G4MVR4"/>
<dbReference type="InterPro" id="IPR052791">
    <property type="entry name" value="SSM1_domain"/>
</dbReference>
<dbReference type="SFLD" id="SFLDG01129">
    <property type="entry name" value="C1.5:_HAD__Beta-PGM__Phosphata"/>
    <property type="match status" value="1"/>
</dbReference>
<dbReference type="Proteomes" id="UP000009058">
    <property type="component" value="Chromosome 2"/>
</dbReference>
<gene>
    <name evidence="1" type="ORF">MGG_01783</name>
</gene>
<dbReference type="GO" id="GO:0008252">
    <property type="term" value="F:nucleotidase activity"/>
    <property type="evidence" value="ECO:0007669"/>
    <property type="project" value="TreeGrafter"/>
</dbReference>
<dbReference type="OrthoDB" id="1065058at2759"/>
<dbReference type="Gene3D" id="1.10.150.450">
    <property type="match status" value="1"/>
</dbReference>
<dbReference type="FunCoup" id="G4MVR4">
    <property type="interactions" value="538"/>
</dbReference>
<dbReference type="GO" id="GO:0009166">
    <property type="term" value="P:nucleotide catabolic process"/>
    <property type="evidence" value="ECO:0007669"/>
    <property type="project" value="TreeGrafter"/>
</dbReference>
<evidence type="ECO:0000313" key="2">
    <source>
        <dbReference type="Proteomes" id="UP000009058"/>
    </source>
</evidence>